<dbReference type="EMBL" id="JBHSMA010000012">
    <property type="protein sequence ID" value="MFC5412340.1"/>
    <property type="molecule type" value="Genomic_DNA"/>
</dbReference>
<dbReference type="NCBIfam" id="TIGR00544">
    <property type="entry name" value="lgt"/>
    <property type="match status" value="1"/>
</dbReference>
<comment type="pathway">
    <text evidence="7">Protein modification; lipoprotein biosynthesis (diacylglyceryl transfer).</text>
</comment>
<keyword evidence="4 7" id="KW-0812">Transmembrane</keyword>
<evidence type="ECO:0000256" key="2">
    <source>
        <dbReference type="ARBA" id="ARBA00022475"/>
    </source>
</evidence>
<feature type="binding site" evidence="7">
    <location>
        <position position="152"/>
    </location>
    <ligand>
        <name>a 1,2-diacyl-sn-glycero-3-phospho-(1'-sn-glycerol)</name>
        <dbReference type="ChEBI" id="CHEBI:64716"/>
    </ligand>
</feature>
<dbReference type="GO" id="GO:0008961">
    <property type="term" value="F:phosphatidylglycerol-prolipoprotein diacylglyceryl transferase activity"/>
    <property type="evidence" value="ECO:0007669"/>
    <property type="project" value="UniProtKB-EC"/>
</dbReference>
<sequence length="285" mass="32483">MRHHGLAYIVWDVDPQLTSLAVFGSDWPITWYGLLFALSFLVGQRLLRYLYKQEEKPVSDVEVLTLYGVVATVVGARLGHYLFYEWELLLADPAHWVQSMLRVPFEGLASHGATIALLVALSLYSRKRPDQSFLWVLDRVVIIGSLAGALIRLGNLFNSEIYGTPTRLPWAFVFVRETDPDLLPLVPRHPTQVYESLFCFLLFALTFSLWKQKRHHLADGFIAGLFLVLLFSFRFFVEFLKTNQEDFEHNLVLNMGQLLSIPAVLVGFILLVKSRFRLGGVPKSG</sequence>
<evidence type="ECO:0000256" key="7">
    <source>
        <dbReference type="HAMAP-Rule" id="MF_01147"/>
    </source>
</evidence>
<comment type="catalytic activity">
    <reaction evidence="7">
        <text>L-cysteinyl-[prolipoprotein] + a 1,2-diacyl-sn-glycero-3-phospho-(1'-sn-glycerol) = an S-1,2-diacyl-sn-glyceryl-L-cysteinyl-[prolipoprotein] + sn-glycerol 1-phosphate + H(+)</text>
        <dbReference type="Rhea" id="RHEA:56712"/>
        <dbReference type="Rhea" id="RHEA-COMP:14679"/>
        <dbReference type="Rhea" id="RHEA-COMP:14680"/>
        <dbReference type="ChEBI" id="CHEBI:15378"/>
        <dbReference type="ChEBI" id="CHEBI:29950"/>
        <dbReference type="ChEBI" id="CHEBI:57685"/>
        <dbReference type="ChEBI" id="CHEBI:64716"/>
        <dbReference type="ChEBI" id="CHEBI:140658"/>
        <dbReference type="EC" id="2.5.1.145"/>
    </reaction>
</comment>
<feature type="transmembrane region" description="Helical" evidence="7">
    <location>
        <begin position="251"/>
        <end position="272"/>
    </location>
</feature>
<dbReference type="Pfam" id="PF01790">
    <property type="entry name" value="LGT"/>
    <property type="match status" value="1"/>
</dbReference>
<comment type="subcellular location">
    <subcellularLocation>
        <location evidence="7">Cell membrane</location>
        <topology evidence="7">Multi-pass membrane protein</topology>
    </subcellularLocation>
</comment>
<keyword evidence="9" id="KW-1185">Reference proteome</keyword>
<dbReference type="RefSeq" id="WP_379849756.1">
    <property type="nucleotide sequence ID" value="NZ_JBHSMA010000012.1"/>
</dbReference>
<organism evidence="8 9">
    <name type="scientific">Larkinella bovis</name>
    <dbReference type="NCBI Taxonomy" id="683041"/>
    <lineage>
        <taxon>Bacteria</taxon>
        <taxon>Pseudomonadati</taxon>
        <taxon>Bacteroidota</taxon>
        <taxon>Cytophagia</taxon>
        <taxon>Cytophagales</taxon>
        <taxon>Spirosomataceae</taxon>
        <taxon>Larkinella</taxon>
    </lineage>
</organism>
<name>A0ABW0IIE9_9BACT</name>
<feature type="transmembrane region" description="Helical" evidence="7">
    <location>
        <begin position="29"/>
        <end position="51"/>
    </location>
</feature>
<dbReference type="EC" id="2.5.1.145" evidence="7"/>
<comment type="caution">
    <text evidence="8">The sequence shown here is derived from an EMBL/GenBank/DDBJ whole genome shotgun (WGS) entry which is preliminary data.</text>
</comment>
<dbReference type="PANTHER" id="PTHR30589:SF0">
    <property type="entry name" value="PHOSPHATIDYLGLYCEROL--PROLIPOPROTEIN DIACYLGLYCERYL TRANSFERASE"/>
    <property type="match status" value="1"/>
</dbReference>
<feature type="transmembrane region" description="Helical" evidence="7">
    <location>
        <begin position="193"/>
        <end position="210"/>
    </location>
</feature>
<feature type="transmembrane region" description="Helical" evidence="7">
    <location>
        <begin position="103"/>
        <end position="124"/>
    </location>
</feature>
<evidence type="ECO:0000256" key="5">
    <source>
        <dbReference type="ARBA" id="ARBA00022989"/>
    </source>
</evidence>
<evidence type="ECO:0000256" key="1">
    <source>
        <dbReference type="ARBA" id="ARBA00007150"/>
    </source>
</evidence>
<proteinExistence type="inferred from homology"/>
<feature type="transmembrane region" description="Helical" evidence="7">
    <location>
        <begin position="136"/>
        <end position="157"/>
    </location>
</feature>
<keyword evidence="2 7" id="KW-1003">Cell membrane</keyword>
<dbReference type="PANTHER" id="PTHR30589">
    <property type="entry name" value="PROLIPOPROTEIN DIACYLGLYCERYL TRANSFERASE"/>
    <property type="match status" value="1"/>
</dbReference>
<evidence type="ECO:0000313" key="8">
    <source>
        <dbReference type="EMBL" id="MFC5412340.1"/>
    </source>
</evidence>
<reference evidence="9" key="1">
    <citation type="journal article" date="2019" name="Int. J. Syst. Evol. Microbiol.">
        <title>The Global Catalogue of Microorganisms (GCM) 10K type strain sequencing project: providing services to taxonomists for standard genome sequencing and annotation.</title>
        <authorList>
            <consortium name="The Broad Institute Genomics Platform"/>
            <consortium name="The Broad Institute Genome Sequencing Center for Infectious Disease"/>
            <person name="Wu L."/>
            <person name="Ma J."/>
        </authorList>
    </citation>
    <scope>NUCLEOTIDE SEQUENCE [LARGE SCALE GENOMIC DNA]</scope>
    <source>
        <strain evidence="9">CCUG 55250</strain>
    </source>
</reference>
<dbReference type="InterPro" id="IPR001640">
    <property type="entry name" value="Lgt"/>
</dbReference>
<feature type="transmembrane region" description="Helical" evidence="7">
    <location>
        <begin position="217"/>
        <end position="236"/>
    </location>
</feature>
<dbReference type="HAMAP" id="MF_01147">
    <property type="entry name" value="Lgt"/>
    <property type="match status" value="1"/>
</dbReference>
<comment type="similarity">
    <text evidence="1 7">Belongs to the Lgt family.</text>
</comment>
<evidence type="ECO:0000256" key="6">
    <source>
        <dbReference type="ARBA" id="ARBA00023136"/>
    </source>
</evidence>
<keyword evidence="6 7" id="KW-0472">Membrane</keyword>
<accession>A0ABW0IIE9</accession>
<keyword evidence="5 7" id="KW-1133">Transmembrane helix</keyword>
<dbReference type="Proteomes" id="UP001596106">
    <property type="component" value="Unassembled WGS sequence"/>
</dbReference>
<feature type="transmembrane region" description="Helical" evidence="7">
    <location>
        <begin position="63"/>
        <end position="83"/>
    </location>
</feature>
<protein>
    <recommendedName>
        <fullName evidence="7">Phosphatidylglycerol--prolipoprotein diacylglyceryl transferase</fullName>
        <ecNumber evidence="7">2.5.1.145</ecNumber>
    </recommendedName>
</protein>
<keyword evidence="3 7" id="KW-0808">Transferase</keyword>
<gene>
    <name evidence="7 8" type="primary">lgt</name>
    <name evidence="8" type="ORF">ACFPMF_23650</name>
</gene>
<evidence type="ECO:0000256" key="3">
    <source>
        <dbReference type="ARBA" id="ARBA00022679"/>
    </source>
</evidence>
<evidence type="ECO:0000313" key="9">
    <source>
        <dbReference type="Proteomes" id="UP001596106"/>
    </source>
</evidence>
<comment type="function">
    <text evidence="7">Catalyzes the transfer of the diacylglyceryl group from phosphatidylglycerol to the sulfhydryl group of the N-terminal cysteine of a prolipoprotein, the first step in the formation of mature lipoproteins.</text>
</comment>
<evidence type="ECO:0000256" key="4">
    <source>
        <dbReference type="ARBA" id="ARBA00022692"/>
    </source>
</evidence>